<evidence type="ECO:0000256" key="1">
    <source>
        <dbReference type="SAM" id="MobiDB-lite"/>
    </source>
</evidence>
<protein>
    <submittedName>
        <fullName evidence="2">Uncharacterized protein</fullName>
    </submittedName>
</protein>
<accession>A0A2H0TRQ6</accession>
<evidence type="ECO:0000313" key="2">
    <source>
        <dbReference type="EMBL" id="PIR74216.1"/>
    </source>
</evidence>
<feature type="non-terminal residue" evidence="2">
    <location>
        <position position="1"/>
    </location>
</feature>
<proteinExistence type="predicted"/>
<feature type="region of interest" description="Disordered" evidence="1">
    <location>
        <begin position="160"/>
        <end position="183"/>
    </location>
</feature>
<organism evidence="2 3">
    <name type="scientific">Candidatus Magasanikbacteria bacterium CG10_big_fil_rev_8_21_14_0_10_47_10</name>
    <dbReference type="NCBI Taxonomy" id="1974652"/>
    <lineage>
        <taxon>Bacteria</taxon>
        <taxon>Candidatus Magasanikiibacteriota</taxon>
    </lineage>
</organism>
<dbReference type="Proteomes" id="UP000230154">
    <property type="component" value="Unassembled WGS sequence"/>
</dbReference>
<sequence length="1292" mass="141476">VDDLSTPEDTNRAFNRLTYDQYVVRPVSWYDEEFSGYSLFNSFQITDLIYRRFDFSEKVKEKVGDAALQVYLMRKLDKPLLDALESDVGQPLQRCAAGQASDWQACGPANGGRCSSGDCVFPLTGNFSTAIPIPESNEAEITQKATQLRALLAELSGNSCKAAPEQDSPFSREVGKGNELDYGNGQVRTDIREIEPRFRGANVCQEGNCECAYTKVQYASGITDYWPIGPVPSGVCQGGGIKDGSPCSTDSHCAVPARDGEVPNNGTCAKLTRKEQLIGTEGFCLQPDLSRPLGLTDHQYACLTWLPIQVSASGSDIYNANIEAGYNPVPGEDVVDSGGQVYCTAGTTAKYGPYDRTQFNANNVGNIDQYLARFVEGGVPNLSISDKVTIAENANLEIALNNGSFTEQDCDDLKNDPSEYVTAVCGGGGTLYQMVESLIWKSYQNAVILRIEQRANSNVNEEHGGNESVFGISDTGGRHPFALVPENYQRVEYGTIMHPPRIWDYNDYAQRQGGVGSIDPYRFYLNQHELRNPPPDEESVDYRTRVYGDLYGIKPPGDQFQDLATSANVYRSPYEGQLNKHDISKVFFYPLSIPAGLDNDENDLPTLLTKKLYIDFEALDEFGADAHLIDDADSIVNTEFPFKTEEGDAIVWTYKLTQDDENNSNFDLKQYAFSTYDKFHIKSNSQNFSNYLSGIKDLPRNNIAERYVMVFADWLHGDEEPPSFIEESIEKNSNNDPVAASRPQPRNGKDPFTAECNDPDGSRNGDFFAIGLDFNSDGEFLGYISRWCNANGGTGAGKSALQLAVVATLNDSCNEFTQVYESAGGNSFLEAITNKAWTNRVWAGAKRSDGSVPEHPAVNFQSIKLDSANRPYASLSVEAATLSEDTAAVQLRQYAFRDADPNYAGAPYSCSRPWLGAATIVGNRNVLQVVAPPRCAALDGGTIKLNTVETPEAAAEGLAQIFAKSYSVQRFEYVNVNNVLVGGGLMPQGTDDVSGTIGVGLKPPQIYALNPVLCRSNVQNCTAAEKNHFTVGTKNAAMPLADYDGDGIPDEDTNQDGNPDPIIAVGSYLADLRFFAFADSNRMPIRSVKVDWRDDSLITNESRRGLYKNRKPVCESSDSGGYSKNLGYCKESNGATTELTCSDNKGCPAGNTCVIGPDLRANLAFQKGIKQFGSLPRACTDSYFEFIHEYTCSKQDIEGNSAYTVPVGDLSPNIQARIRLQAGADVERVCVFTPRVQVTDNWGWCNGSCNGPGNTGCYDDQCVVDRNNDEWTYFGNDPEGETGRIIVIPDLD</sequence>
<reference evidence="3" key="1">
    <citation type="submission" date="2017-09" db="EMBL/GenBank/DDBJ databases">
        <title>Depth-based differentiation of microbial function through sediment-hosted aquifers and enrichment of novel symbionts in the deep terrestrial subsurface.</title>
        <authorList>
            <person name="Probst A.J."/>
            <person name="Ladd B."/>
            <person name="Jarett J.K."/>
            <person name="Geller-Mcgrath D.E."/>
            <person name="Sieber C.M.K."/>
            <person name="Emerson J.B."/>
            <person name="Anantharaman K."/>
            <person name="Thomas B.C."/>
            <person name="Malmstrom R."/>
            <person name="Stieglmeier M."/>
            <person name="Klingl A."/>
            <person name="Woyke T."/>
            <person name="Ryan C.M."/>
            <person name="Banfield J.F."/>
        </authorList>
    </citation>
    <scope>NUCLEOTIDE SEQUENCE [LARGE SCALE GENOMIC DNA]</scope>
</reference>
<comment type="caution">
    <text evidence="2">The sequence shown here is derived from an EMBL/GenBank/DDBJ whole genome shotgun (WGS) entry which is preliminary data.</text>
</comment>
<dbReference type="EMBL" id="PFCB01000026">
    <property type="protein sequence ID" value="PIR74216.1"/>
    <property type="molecule type" value="Genomic_DNA"/>
</dbReference>
<gene>
    <name evidence="2" type="ORF">COU35_03570</name>
</gene>
<name>A0A2H0TRQ6_9BACT</name>
<feature type="region of interest" description="Disordered" evidence="1">
    <location>
        <begin position="729"/>
        <end position="760"/>
    </location>
</feature>
<evidence type="ECO:0000313" key="3">
    <source>
        <dbReference type="Proteomes" id="UP000230154"/>
    </source>
</evidence>